<dbReference type="InterPro" id="IPR002197">
    <property type="entry name" value="HTH_Fis"/>
</dbReference>
<accession>A0A545T985</accession>
<dbReference type="GO" id="GO:0043565">
    <property type="term" value="F:sequence-specific DNA binding"/>
    <property type="evidence" value="ECO:0007669"/>
    <property type="project" value="InterPro"/>
</dbReference>
<gene>
    <name evidence="10" type="ORF">FLL45_12995</name>
</gene>
<dbReference type="SUPFAM" id="SSF46689">
    <property type="entry name" value="Homeodomain-like"/>
    <property type="match status" value="1"/>
</dbReference>
<dbReference type="Gene3D" id="3.40.50.2300">
    <property type="match status" value="1"/>
</dbReference>
<evidence type="ECO:0000313" key="10">
    <source>
        <dbReference type="EMBL" id="TQV73780.1"/>
    </source>
</evidence>
<dbReference type="PROSITE" id="PS50045">
    <property type="entry name" value="SIGMA54_INTERACT_4"/>
    <property type="match status" value="1"/>
</dbReference>
<dbReference type="InterPro" id="IPR003593">
    <property type="entry name" value="AAA+_ATPase"/>
</dbReference>
<feature type="domain" description="Response regulatory" evidence="9">
    <location>
        <begin position="4"/>
        <end position="119"/>
    </location>
</feature>
<dbReference type="InterPro" id="IPR002078">
    <property type="entry name" value="Sigma_54_int"/>
</dbReference>
<dbReference type="GO" id="GO:0006355">
    <property type="term" value="P:regulation of DNA-templated transcription"/>
    <property type="evidence" value="ECO:0007669"/>
    <property type="project" value="InterPro"/>
</dbReference>
<dbReference type="InterPro" id="IPR027417">
    <property type="entry name" value="P-loop_NTPase"/>
</dbReference>
<keyword evidence="4" id="KW-0238">DNA-binding</keyword>
<dbReference type="AlphaFoldDB" id="A0A545T985"/>
<dbReference type="GO" id="GO:0000160">
    <property type="term" value="P:phosphorelay signal transduction system"/>
    <property type="evidence" value="ECO:0007669"/>
    <property type="project" value="InterPro"/>
</dbReference>
<protein>
    <submittedName>
        <fullName evidence="10">Sigma-54-dependent Fis family transcriptional regulator</fullName>
    </submittedName>
</protein>
<dbReference type="EMBL" id="VIKR01000003">
    <property type="protein sequence ID" value="TQV73780.1"/>
    <property type="molecule type" value="Genomic_DNA"/>
</dbReference>
<dbReference type="SMART" id="SM00448">
    <property type="entry name" value="REC"/>
    <property type="match status" value="1"/>
</dbReference>
<dbReference type="SMART" id="SM00382">
    <property type="entry name" value="AAA"/>
    <property type="match status" value="1"/>
</dbReference>
<dbReference type="CDD" id="cd00009">
    <property type="entry name" value="AAA"/>
    <property type="match status" value="1"/>
</dbReference>
<proteinExistence type="predicted"/>
<evidence type="ECO:0000256" key="2">
    <source>
        <dbReference type="ARBA" id="ARBA00022840"/>
    </source>
</evidence>
<feature type="modified residue" description="4-aspartylphosphate" evidence="6">
    <location>
        <position position="53"/>
    </location>
</feature>
<dbReference type="Proteomes" id="UP000317839">
    <property type="component" value="Unassembled WGS sequence"/>
</dbReference>
<comment type="caution">
    <text evidence="10">The sequence shown here is derived from an EMBL/GenBank/DDBJ whole genome shotgun (WGS) entry which is preliminary data.</text>
</comment>
<dbReference type="PANTHER" id="PTHR32071:SF117">
    <property type="entry name" value="PTS-DEPENDENT DIHYDROXYACETONE KINASE OPERON REGULATORY PROTEIN-RELATED"/>
    <property type="match status" value="1"/>
</dbReference>
<dbReference type="Pfam" id="PF25601">
    <property type="entry name" value="AAA_lid_14"/>
    <property type="match status" value="1"/>
</dbReference>
<dbReference type="InterPro" id="IPR009057">
    <property type="entry name" value="Homeodomain-like_sf"/>
</dbReference>
<keyword evidence="5" id="KW-0804">Transcription</keyword>
<dbReference type="SUPFAM" id="SSF52540">
    <property type="entry name" value="P-loop containing nucleoside triphosphate hydrolases"/>
    <property type="match status" value="1"/>
</dbReference>
<dbReference type="Pfam" id="PF02954">
    <property type="entry name" value="HTH_8"/>
    <property type="match status" value="1"/>
</dbReference>
<dbReference type="InterPro" id="IPR011006">
    <property type="entry name" value="CheY-like_superfamily"/>
</dbReference>
<keyword evidence="11" id="KW-1185">Reference proteome</keyword>
<dbReference type="PANTHER" id="PTHR32071">
    <property type="entry name" value="TRANSCRIPTIONAL REGULATORY PROTEIN"/>
    <property type="match status" value="1"/>
</dbReference>
<dbReference type="SUPFAM" id="SSF52172">
    <property type="entry name" value="CheY-like"/>
    <property type="match status" value="1"/>
</dbReference>
<feature type="compositionally biased region" description="Polar residues" evidence="7">
    <location>
        <begin position="401"/>
        <end position="416"/>
    </location>
</feature>
<sequence>MKSVIYVVDDERAVLDAMKRCLRKIDAEFHFFESPIKAVESANDLPPNIVITDQRMPFMTGTEMLANLREKGFDFTAILVSAFNDFNDVAGAFNRGLIQKYAAKPWDQQEIRDVVNHALQEPKQAKIPAKASSSGFHGIISEHPSMAKTFEYIRKASGANIPVFVTGETGTGKELAARVFHLEGMRSSKPFIAVNCANFSETLMESQLFGHVKGAFTGAVSNQAGLLENAEDGVLFLDEITCLPLTLQAKLLRVLQEREFSPIGSHSVKKFLAQIVSASSTPLQEAVERGEFREDLYYRLNVISVGLPPLRERGEDILLLAKHFVKRFNAELGKHIDGFTPAAEEKLMQYHWPGNVRQLQNLLHGVVVLNEGPLIDANAINVDIQCDFEELEQRVAASIEPQDNQQNTTESASQVPHKSEIKPLWLSEKESIEAAINAFEGNIPRAAAALEVSPSTLYRKIQSWKKNKGS</sequence>
<evidence type="ECO:0000256" key="5">
    <source>
        <dbReference type="ARBA" id="ARBA00023163"/>
    </source>
</evidence>
<keyword evidence="2" id="KW-0067">ATP-binding</keyword>
<dbReference type="GO" id="GO:0005524">
    <property type="term" value="F:ATP binding"/>
    <property type="evidence" value="ECO:0007669"/>
    <property type="project" value="UniProtKB-KW"/>
</dbReference>
<evidence type="ECO:0000256" key="6">
    <source>
        <dbReference type="PROSITE-ProRule" id="PRU00169"/>
    </source>
</evidence>
<evidence type="ECO:0000256" key="3">
    <source>
        <dbReference type="ARBA" id="ARBA00023015"/>
    </source>
</evidence>
<dbReference type="InterPro" id="IPR058031">
    <property type="entry name" value="AAA_lid_NorR"/>
</dbReference>
<evidence type="ECO:0000313" key="11">
    <source>
        <dbReference type="Proteomes" id="UP000317839"/>
    </source>
</evidence>
<dbReference type="InterPro" id="IPR025944">
    <property type="entry name" value="Sigma_54_int_dom_CS"/>
</dbReference>
<dbReference type="Gene3D" id="1.10.8.60">
    <property type="match status" value="1"/>
</dbReference>
<dbReference type="PROSITE" id="PS00688">
    <property type="entry name" value="SIGMA54_INTERACT_3"/>
    <property type="match status" value="1"/>
</dbReference>
<dbReference type="Gene3D" id="1.10.10.60">
    <property type="entry name" value="Homeodomain-like"/>
    <property type="match status" value="1"/>
</dbReference>
<evidence type="ECO:0000259" key="8">
    <source>
        <dbReference type="PROSITE" id="PS50045"/>
    </source>
</evidence>
<keyword evidence="6" id="KW-0597">Phosphoprotein</keyword>
<dbReference type="RefSeq" id="WP_142942488.1">
    <property type="nucleotide sequence ID" value="NZ_VIKR01000003.1"/>
</dbReference>
<evidence type="ECO:0000256" key="7">
    <source>
        <dbReference type="SAM" id="MobiDB-lite"/>
    </source>
</evidence>
<organism evidence="10 11">
    <name type="scientific">Aliikangiella marina</name>
    <dbReference type="NCBI Taxonomy" id="1712262"/>
    <lineage>
        <taxon>Bacteria</taxon>
        <taxon>Pseudomonadati</taxon>
        <taxon>Pseudomonadota</taxon>
        <taxon>Gammaproteobacteria</taxon>
        <taxon>Oceanospirillales</taxon>
        <taxon>Pleioneaceae</taxon>
        <taxon>Aliikangiella</taxon>
    </lineage>
</organism>
<dbReference type="OrthoDB" id="9804019at2"/>
<dbReference type="InterPro" id="IPR001789">
    <property type="entry name" value="Sig_transdc_resp-reg_receiver"/>
</dbReference>
<dbReference type="FunFam" id="3.40.50.300:FF:000006">
    <property type="entry name" value="DNA-binding transcriptional regulator NtrC"/>
    <property type="match status" value="1"/>
</dbReference>
<keyword evidence="1" id="KW-0547">Nucleotide-binding</keyword>
<dbReference type="Pfam" id="PF00072">
    <property type="entry name" value="Response_reg"/>
    <property type="match status" value="1"/>
</dbReference>
<evidence type="ECO:0000256" key="4">
    <source>
        <dbReference type="ARBA" id="ARBA00023125"/>
    </source>
</evidence>
<name>A0A545T985_9GAMM</name>
<keyword evidence="3" id="KW-0805">Transcription regulation</keyword>
<dbReference type="Gene3D" id="3.40.50.300">
    <property type="entry name" value="P-loop containing nucleotide triphosphate hydrolases"/>
    <property type="match status" value="1"/>
</dbReference>
<feature type="region of interest" description="Disordered" evidence="7">
    <location>
        <begin position="398"/>
        <end position="420"/>
    </location>
</feature>
<dbReference type="Pfam" id="PF00158">
    <property type="entry name" value="Sigma54_activat"/>
    <property type="match status" value="1"/>
</dbReference>
<evidence type="ECO:0000256" key="1">
    <source>
        <dbReference type="ARBA" id="ARBA00022741"/>
    </source>
</evidence>
<dbReference type="PROSITE" id="PS50110">
    <property type="entry name" value="RESPONSE_REGULATORY"/>
    <property type="match status" value="1"/>
</dbReference>
<feature type="domain" description="Sigma-54 factor interaction" evidence="8">
    <location>
        <begin position="139"/>
        <end position="368"/>
    </location>
</feature>
<evidence type="ECO:0000259" key="9">
    <source>
        <dbReference type="PROSITE" id="PS50110"/>
    </source>
</evidence>
<reference evidence="10 11" key="1">
    <citation type="submission" date="2019-06" db="EMBL/GenBank/DDBJ databases">
        <title>Draft genome of Aliikangiella marina GYP-15.</title>
        <authorList>
            <person name="Wang G."/>
        </authorList>
    </citation>
    <scope>NUCLEOTIDE SEQUENCE [LARGE SCALE GENOMIC DNA]</scope>
    <source>
        <strain evidence="10 11">GYP-15</strain>
    </source>
</reference>